<dbReference type="SUPFAM" id="SSF55804">
    <property type="entry name" value="Phoshotransferase/anion transport protein"/>
    <property type="match status" value="1"/>
</dbReference>
<protein>
    <submittedName>
        <fullName evidence="2">PTS system fructose-specific IIABC component</fullName>
    </submittedName>
</protein>
<feature type="domain" description="PTS EIIA type-2" evidence="1">
    <location>
        <begin position="4"/>
        <end position="40"/>
    </location>
</feature>
<reference evidence="2 3" key="1">
    <citation type="journal article" date="2012" name="Int. J. Syst. Evol. Microbiol.">
        <title>Vibrio caribbeanicus sp. nov., isolated from the marine sponge Scleritoderma cyanea.</title>
        <authorList>
            <person name="Hoffmann M."/>
            <person name="Monday S.R."/>
            <person name="Allard M.W."/>
            <person name="Strain E.A."/>
            <person name="Whittaker P."/>
            <person name="Naum M."/>
            <person name="McCarthy P.J."/>
            <person name="Lopez J.V."/>
            <person name="Fischer M."/>
            <person name="Brown E.W."/>
        </authorList>
    </citation>
    <scope>NUCLEOTIDE SEQUENCE [LARGE SCALE GENOMIC DNA]</scope>
    <source>
        <strain evidence="3">DSMZ 21326</strain>
    </source>
</reference>
<dbReference type="Gene3D" id="3.40.930.10">
    <property type="entry name" value="Mannitol-specific EII, Chain A"/>
    <property type="match status" value="1"/>
</dbReference>
<feature type="non-terminal residue" evidence="2">
    <location>
        <position position="40"/>
    </location>
</feature>
<evidence type="ECO:0000259" key="1">
    <source>
        <dbReference type="PROSITE" id="PS51094"/>
    </source>
</evidence>
<dbReference type="Proteomes" id="UP000006228">
    <property type="component" value="Unassembled WGS sequence"/>
</dbReference>
<dbReference type="eggNOG" id="COG1762">
    <property type="taxonomic scope" value="Bacteria"/>
</dbReference>
<proteinExistence type="predicted"/>
<comment type="caution">
    <text evidence="2">The sequence shown here is derived from an EMBL/GenBank/DDBJ whole genome shotgun (WGS) entry which is preliminary data.</text>
</comment>
<dbReference type="InterPro" id="IPR002178">
    <property type="entry name" value="PTS_EIIA_type-2_dom"/>
</dbReference>
<evidence type="ECO:0000313" key="3">
    <source>
        <dbReference type="Proteomes" id="UP000006228"/>
    </source>
</evidence>
<dbReference type="GeneID" id="95571743"/>
<name>E8M6T2_PHOS4</name>
<organism evidence="2 3">
    <name type="scientific">Vibrio sinaloensis DSM 21326</name>
    <dbReference type="NCBI Taxonomy" id="945550"/>
    <lineage>
        <taxon>Bacteria</taxon>
        <taxon>Pseudomonadati</taxon>
        <taxon>Pseudomonadota</taxon>
        <taxon>Gammaproteobacteria</taxon>
        <taxon>Vibrionales</taxon>
        <taxon>Vibrionaceae</taxon>
        <taxon>Vibrio</taxon>
        <taxon>Vibrio oreintalis group</taxon>
    </lineage>
</organism>
<dbReference type="AlphaFoldDB" id="E8M6T2"/>
<dbReference type="RefSeq" id="WP_008076828.1">
    <property type="nucleotide sequence ID" value="NZ_AEVT01000060.1"/>
</dbReference>
<dbReference type="EMBL" id="AEVT01000060">
    <property type="protein sequence ID" value="EGA70236.1"/>
    <property type="molecule type" value="Genomic_DNA"/>
</dbReference>
<sequence>MITKLINQDLIKLDLQASSKQEVFEELIEVLHQQGRIASK</sequence>
<dbReference type="InterPro" id="IPR016152">
    <property type="entry name" value="PTrfase/Anion_transptr"/>
</dbReference>
<evidence type="ECO:0000313" key="2">
    <source>
        <dbReference type="EMBL" id="EGA70236.1"/>
    </source>
</evidence>
<accession>E8M6T2</accession>
<gene>
    <name evidence="2" type="ORF">VISI1226_13431</name>
</gene>
<dbReference type="PROSITE" id="PS51094">
    <property type="entry name" value="PTS_EIIA_TYPE_2"/>
    <property type="match status" value="1"/>
</dbReference>